<evidence type="ECO:0000313" key="1">
    <source>
        <dbReference type="EMBL" id="KKN37864.1"/>
    </source>
</evidence>
<dbReference type="EMBL" id="LAZR01001865">
    <property type="protein sequence ID" value="KKN37864.1"/>
    <property type="molecule type" value="Genomic_DNA"/>
</dbReference>
<gene>
    <name evidence="1" type="ORF">LCGC14_0759060</name>
</gene>
<organism evidence="1">
    <name type="scientific">marine sediment metagenome</name>
    <dbReference type="NCBI Taxonomy" id="412755"/>
    <lineage>
        <taxon>unclassified sequences</taxon>
        <taxon>metagenomes</taxon>
        <taxon>ecological metagenomes</taxon>
    </lineage>
</organism>
<comment type="caution">
    <text evidence="1">The sequence shown here is derived from an EMBL/GenBank/DDBJ whole genome shotgun (WGS) entry which is preliminary data.</text>
</comment>
<sequence>MEVNVPARILSLNTVSSTPTEIWPFDDGQGDPFWSGGGNPKPYRWELVFTINQPQIHSSHLTREPNEYNGLDVFVGDWIAGGTDGQAVKIISITSKTETDVTCIVEDVLRYNTFRSPTGDGLFTVPGVAVLFEINERGNPILDPLPLGIVSADFYANLESRYKAFALQENFLLVQTAHGFSEGDSVSIDASTGDFEQTEADSLDRVIGSVSSPGPGPNAFLLTPTTKIVENHVPALPGSVGDFIYVDPTSPGDLTLTKTAKLAFLQLTNAVASIIRGTVLNATSSIGFTLNINGVPVTLTGTSIDDAVIDINGVTGSTGVVAQKVLATTTASTAIPDLFYGLVGNFTDPPGPASATINGTLVTFSDNTDGFNTFALNVAIQSDMARDINAAGISNIVASSDSSNLFITETAGGSITIVNVSSDENGVPFAGPASGSGLPLLTLIATNALLQLTRADGGEIIVQDVSGTPLADFGLVSVQNGQLPLGLIIEQGIRKGDMFIVADITARDALDVLIGDQAFVLDKDDEEWGLFIWDGSDWVQTATEESARVDSRSLTTTITFESGTTTSIGEVNDGVRVSPITIEVTTPFDGFPTIEVGDAGVPDRLFEDALVDLSVTGTYQSTPPFRYDTSGLDTDIIVTFNAGGATTGSAKITMTYS</sequence>
<dbReference type="AlphaFoldDB" id="A0A0F9Q5R5"/>
<proteinExistence type="predicted"/>
<name>A0A0F9Q5R5_9ZZZZ</name>
<protein>
    <submittedName>
        <fullName evidence="1">Uncharacterized protein</fullName>
    </submittedName>
</protein>
<accession>A0A0F9Q5R5</accession>
<reference evidence="1" key="1">
    <citation type="journal article" date="2015" name="Nature">
        <title>Complex archaea that bridge the gap between prokaryotes and eukaryotes.</title>
        <authorList>
            <person name="Spang A."/>
            <person name="Saw J.H."/>
            <person name="Jorgensen S.L."/>
            <person name="Zaremba-Niedzwiedzka K."/>
            <person name="Martijn J."/>
            <person name="Lind A.E."/>
            <person name="van Eijk R."/>
            <person name="Schleper C."/>
            <person name="Guy L."/>
            <person name="Ettema T.J."/>
        </authorList>
    </citation>
    <scope>NUCLEOTIDE SEQUENCE</scope>
</reference>